<comment type="caution">
    <text evidence="5">The sequence shown here is derived from an EMBL/GenBank/DDBJ whole genome shotgun (WGS) entry which is preliminary data.</text>
</comment>
<evidence type="ECO:0000256" key="1">
    <source>
        <dbReference type="ARBA" id="ARBA00022553"/>
    </source>
</evidence>
<protein>
    <submittedName>
        <fullName evidence="5">Response regulator</fullName>
    </submittedName>
</protein>
<dbReference type="AlphaFoldDB" id="A0A7Z0QFB3"/>
<dbReference type="InterPro" id="IPR011006">
    <property type="entry name" value="CheY-like_superfamily"/>
</dbReference>
<dbReference type="GO" id="GO:0000160">
    <property type="term" value="P:phosphorelay signal transduction system"/>
    <property type="evidence" value="ECO:0007669"/>
    <property type="project" value="UniProtKB-KW"/>
</dbReference>
<name>A0A7Z0QFB3_9BRAD</name>
<dbReference type="EMBL" id="JACBFH010000001">
    <property type="protein sequence ID" value="NYY92846.1"/>
    <property type="molecule type" value="Genomic_DNA"/>
</dbReference>
<evidence type="ECO:0000259" key="4">
    <source>
        <dbReference type="PROSITE" id="PS50110"/>
    </source>
</evidence>
<dbReference type="SUPFAM" id="SSF52172">
    <property type="entry name" value="CheY-like"/>
    <property type="match status" value="1"/>
</dbReference>
<proteinExistence type="predicted"/>
<dbReference type="PANTHER" id="PTHR44591">
    <property type="entry name" value="STRESS RESPONSE REGULATOR PROTEIN 1"/>
    <property type="match status" value="1"/>
</dbReference>
<sequence length="114" mass="12262">MRTSALSSRIRWKVLGYRPVITEGGATATEAIGAVTPDAAILDFAMPGMSGADVARRLRRLPDLPVIFASGYSETAAVSSARGERSRLLRNPFKVDELQVALRGLVDDPQLPQP</sequence>
<reference evidence="5" key="1">
    <citation type="submission" date="2020-06" db="EMBL/GenBank/DDBJ databases">
        <title>Whole Genome Sequence of Bradyrhizobium sp. Strain 323S2.</title>
        <authorList>
            <person name="Bromfield E.S.P."/>
        </authorList>
    </citation>
    <scope>NUCLEOTIDE SEQUENCE [LARGE SCALE GENOMIC DNA]</scope>
    <source>
        <strain evidence="5">323S2</strain>
    </source>
</reference>
<feature type="domain" description="Response regulatory" evidence="4">
    <location>
        <begin position="1"/>
        <end position="106"/>
    </location>
</feature>
<evidence type="ECO:0000313" key="5">
    <source>
        <dbReference type="EMBL" id="NYY92846.1"/>
    </source>
</evidence>
<dbReference type="PANTHER" id="PTHR44591:SF14">
    <property type="entry name" value="PROTEIN PILG"/>
    <property type="match status" value="1"/>
</dbReference>
<dbReference type="InterPro" id="IPR001789">
    <property type="entry name" value="Sig_transdc_resp-reg_receiver"/>
</dbReference>
<feature type="modified residue" description="4-aspartylphosphate" evidence="3">
    <location>
        <position position="43"/>
    </location>
</feature>
<keyword evidence="2" id="KW-0902">Two-component regulatory system</keyword>
<keyword evidence="1 3" id="KW-0597">Phosphoprotein</keyword>
<dbReference type="InterPro" id="IPR050595">
    <property type="entry name" value="Bact_response_regulator"/>
</dbReference>
<dbReference type="Pfam" id="PF00072">
    <property type="entry name" value="Response_reg"/>
    <property type="match status" value="1"/>
</dbReference>
<dbReference type="Gene3D" id="3.40.50.2300">
    <property type="match status" value="1"/>
</dbReference>
<gene>
    <name evidence="5" type="ORF">G6321_32020</name>
</gene>
<organism evidence="5">
    <name type="scientific">Bradyrhizobium barranii subsp. barranii</name>
    <dbReference type="NCBI Taxonomy" id="2823807"/>
    <lineage>
        <taxon>Bacteria</taxon>
        <taxon>Pseudomonadati</taxon>
        <taxon>Pseudomonadota</taxon>
        <taxon>Alphaproteobacteria</taxon>
        <taxon>Hyphomicrobiales</taxon>
        <taxon>Nitrobacteraceae</taxon>
        <taxon>Bradyrhizobium</taxon>
        <taxon>Bradyrhizobium barranii</taxon>
    </lineage>
</organism>
<accession>A0A7Z0QFB3</accession>
<dbReference type="PROSITE" id="PS50110">
    <property type="entry name" value="RESPONSE_REGULATORY"/>
    <property type="match status" value="1"/>
</dbReference>
<evidence type="ECO:0000256" key="2">
    <source>
        <dbReference type="ARBA" id="ARBA00023012"/>
    </source>
</evidence>
<evidence type="ECO:0000256" key="3">
    <source>
        <dbReference type="PROSITE-ProRule" id="PRU00169"/>
    </source>
</evidence>